<feature type="compositionally biased region" description="Acidic residues" evidence="6">
    <location>
        <begin position="235"/>
        <end position="244"/>
    </location>
</feature>
<dbReference type="GO" id="GO:0003924">
    <property type="term" value="F:GTPase activity"/>
    <property type="evidence" value="ECO:0007669"/>
    <property type="project" value="InterPro"/>
</dbReference>
<keyword evidence="3" id="KW-0547">Nucleotide-binding</keyword>
<evidence type="ECO:0000256" key="6">
    <source>
        <dbReference type="SAM" id="MobiDB-lite"/>
    </source>
</evidence>
<protein>
    <submittedName>
        <fullName evidence="7">Rab6, putative</fullName>
    </submittedName>
</protein>
<dbReference type="InterPro" id="IPR005225">
    <property type="entry name" value="Small_GTP-bd"/>
</dbReference>
<dbReference type="SMART" id="SM00175">
    <property type="entry name" value="RAB"/>
    <property type="match status" value="1"/>
</dbReference>
<dbReference type="AlphaFoldDB" id="S0B3G8"/>
<proteinExistence type="evidence at transcript level"/>
<evidence type="ECO:0000256" key="1">
    <source>
        <dbReference type="ARBA" id="ARBA00006270"/>
    </source>
</evidence>
<dbReference type="Gene3D" id="3.40.50.300">
    <property type="entry name" value="P-loop containing nucleotide triphosphate hydrolases"/>
    <property type="match status" value="1"/>
</dbReference>
<dbReference type="InterPro" id="IPR050227">
    <property type="entry name" value="Rab"/>
</dbReference>
<evidence type="ECO:0000256" key="4">
    <source>
        <dbReference type="ARBA" id="ARBA00023134"/>
    </source>
</evidence>
<dbReference type="EMBL" id="AK423344">
    <property type="protein sequence ID" value="BAN41764.1"/>
    <property type="molecule type" value="mRNA"/>
</dbReference>
<dbReference type="FunFam" id="3.40.50.300:FF:001447">
    <property type="entry name" value="Ras-related protein Rab-1B"/>
    <property type="match status" value="1"/>
</dbReference>
<keyword evidence="5" id="KW-0449">Lipoprotein</keyword>
<feature type="compositionally biased region" description="Low complexity" evidence="6">
    <location>
        <begin position="217"/>
        <end position="226"/>
    </location>
</feature>
<comment type="similarity">
    <text evidence="2">Belongs to the small GTPase superfamily. Rho family.</text>
</comment>
<dbReference type="GO" id="GO:0005525">
    <property type="term" value="F:GTP binding"/>
    <property type="evidence" value="ECO:0007669"/>
    <property type="project" value="UniProtKB-KW"/>
</dbReference>
<organism evidence="7">
    <name type="scientific">Entamoeba invadens</name>
    <dbReference type="NCBI Taxonomy" id="33085"/>
    <lineage>
        <taxon>Eukaryota</taxon>
        <taxon>Amoebozoa</taxon>
        <taxon>Evosea</taxon>
        <taxon>Archamoebae</taxon>
        <taxon>Mastigamoebida</taxon>
        <taxon>Entamoebidae</taxon>
        <taxon>Entamoeba</taxon>
    </lineage>
</organism>
<comment type="similarity">
    <text evidence="1">Belongs to the small GTPase superfamily. Rab family.</text>
</comment>
<evidence type="ECO:0000313" key="7">
    <source>
        <dbReference type="EMBL" id="BAN41764.1"/>
    </source>
</evidence>
<evidence type="ECO:0000256" key="3">
    <source>
        <dbReference type="ARBA" id="ARBA00022741"/>
    </source>
</evidence>
<dbReference type="SMART" id="SM00173">
    <property type="entry name" value="RAS"/>
    <property type="match status" value="1"/>
</dbReference>
<name>S0B3G8_ENTIV</name>
<evidence type="ECO:0000256" key="2">
    <source>
        <dbReference type="ARBA" id="ARBA00010142"/>
    </source>
</evidence>
<dbReference type="PANTHER" id="PTHR47977">
    <property type="entry name" value="RAS-RELATED PROTEIN RAB"/>
    <property type="match status" value="1"/>
</dbReference>
<accession>S0B3G8</accession>
<dbReference type="Pfam" id="PF00071">
    <property type="entry name" value="Ras"/>
    <property type="match status" value="1"/>
</dbReference>
<dbReference type="VEuPathDB" id="AmoebaDB:EIN_468780"/>
<dbReference type="InterPro" id="IPR027417">
    <property type="entry name" value="P-loop_NTPase"/>
</dbReference>
<dbReference type="NCBIfam" id="TIGR00231">
    <property type="entry name" value="small_GTP"/>
    <property type="match status" value="1"/>
</dbReference>
<dbReference type="SUPFAM" id="SSF52540">
    <property type="entry name" value="P-loop containing nucleoside triphosphate hydrolases"/>
    <property type="match status" value="1"/>
</dbReference>
<evidence type="ECO:0000256" key="5">
    <source>
        <dbReference type="ARBA" id="ARBA00023288"/>
    </source>
</evidence>
<dbReference type="PRINTS" id="PR00449">
    <property type="entry name" value="RASTRNSFRMNG"/>
</dbReference>
<reference evidence="7" key="1">
    <citation type="submission" date="2012-06" db="EMBL/GenBank/DDBJ databases">
        <title>Short 5' UTR of Entamoeba genes.</title>
        <authorList>
            <person name="Hiranuka K."/>
            <person name="Kumagai M."/>
            <person name="Wakaguri H."/>
            <person name="Suzuki Y."/>
            <person name="Sugano S."/>
            <person name="Watanabe J."/>
            <person name="Makioka A."/>
        </authorList>
    </citation>
    <scope>NUCLEOTIDE SEQUENCE</scope>
    <source>
        <strain evidence="7">IP1</strain>
    </source>
</reference>
<dbReference type="PROSITE" id="PS51419">
    <property type="entry name" value="RAB"/>
    <property type="match status" value="1"/>
</dbReference>
<dbReference type="CDD" id="cd00154">
    <property type="entry name" value="Rab"/>
    <property type="match status" value="1"/>
</dbReference>
<keyword evidence="4" id="KW-0342">GTP-binding</keyword>
<dbReference type="InterPro" id="IPR001806">
    <property type="entry name" value="Small_GTPase"/>
</dbReference>
<sequence length="244" mass="26717">MSKVTVTFALCGDTNVGKSWLFSKFIRGNTIDVKSSTSCDVAIKKIVVDGRPFNIQLWDTVGQEVYRSTTTSYFRNRHVILFCFDLSASGSLSSVESWLNEVKQTQPNSSALKVLVGCKSDMSSKHPTAEIDGFLKKNEIQNYYSCSALSGDGISEIFVDSIKKLIENKLLVDISPIKDLGGILRASSAAQKQQMAQQINQQQTPSGQPVGVSAAPQQMQQQTEQTVDISKQKDADDDEAESSC</sequence>
<dbReference type="SMART" id="SM00174">
    <property type="entry name" value="RHO"/>
    <property type="match status" value="1"/>
</dbReference>
<feature type="region of interest" description="Disordered" evidence="6">
    <location>
        <begin position="196"/>
        <end position="244"/>
    </location>
</feature>